<dbReference type="RefSeq" id="WP_180678618.1">
    <property type="nucleotide sequence ID" value="NZ_JACCKA010000062.1"/>
</dbReference>
<protein>
    <submittedName>
        <fullName evidence="1">DUF3396 domain-containing protein</fullName>
    </submittedName>
</protein>
<evidence type="ECO:0000313" key="2">
    <source>
        <dbReference type="Proteomes" id="UP000578091"/>
    </source>
</evidence>
<gene>
    <name evidence="1" type="ORF">H0E84_10600</name>
</gene>
<name>A0A853JDL3_9GAMM</name>
<dbReference type="InterPro" id="IPR021815">
    <property type="entry name" value="TsiV"/>
</dbReference>
<accession>A0A853JDL3</accession>
<proteinExistence type="predicted"/>
<reference evidence="1 2" key="1">
    <citation type="submission" date="2020-07" db="EMBL/GenBank/DDBJ databases">
        <title>Luteimonas sp. SJ-92.</title>
        <authorList>
            <person name="Huang X.-X."/>
            <person name="Xu L."/>
            <person name="Sun J.-Q."/>
        </authorList>
    </citation>
    <scope>NUCLEOTIDE SEQUENCE [LARGE SCALE GENOMIC DNA]</scope>
    <source>
        <strain evidence="1 2">SJ-92</strain>
    </source>
</reference>
<keyword evidence="2" id="KW-1185">Reference proteome</keyword>
<evidence type="ECO:0000313" key="1">
    <source>
        <dbReference type="EMBL" id="NZA26834.1"/>
    </source>
</evidence>
<dbReference type="Proteomes" id="UP000578091">
    <property type="component" value="Unassembled WGS sequence"/>
</dbReference>
<dbReference type="Pfam" id="PF11876">
    <property type="entry name" value="TsiV"/>
    <property type="match status" value="1"/>
</dbReference>
<dbReference type="AlphaFoldDB" id="A0A853JDL3"/>
<dbReference type="EMBL" id="JACCKA010000062">
    <property type="protein sequence ID" value="NZA26834.1"/>
    <property type="molecule type" value="Genomic_DNA"/>
</dbReference>
<organism evidence="1 2">
    <name type="scientific">Luteimonas salinisoli</name>
    <dbReference type="NCBI Taxonomy" id="2752307"/>
    <lineage>
        <taxon>Bacteria</taxon>
        <taxon>Pseudomonadati</taxon>
        <taxon>Pseudomonadota</taxon>
        <taxon>Gammaproteobacteria</taxon>
        <taxon>Lysobacterales</taxon>
        <taxon>Lysobacteraceae</taxon>
        <taxon>Luteimonas</taxon>
    </lineage>
</organism>
<comment type="caution">
    <text evidence="1">The sequence shown here is derived from an EMBL/GenBank/DDBJ whole genome shotgun (WGS) entry which is preliminary data.</text>
</comment>
<sequence>MDTDTFLQLLKENQESFLIPGELLNKGGPKDYVGMTVAMTGTLFFRDSYRPEVRRALFECFQEWEALARPHLKWLWVEGLQGPVRYDRAPPLDLLLNEEPALSLGYYAGEQPHDASQWHFMVLGKADWEAKLGRGPDVVRFSMPFLYAQEHPRAFQQLFVSFARRLKAIHGLGGFGFVLSPTRESKNHPAEAAFSVKMHGAEAGNPFGMTRYADAGIKSVSWLTALGTELLEKLDGVDGIRGDLPPLWYAYYDYGAGVVIQAGNEPDIGPADDDTLPVLYVLANAALRSVRAPEIGAFHQQLDGGRFTLASQETARWLRRFDTEDLAEYQARLQQVPKLKAAHRL</sequence>